<feature type="region of interest" description="Disordered" evidence="1">
    <location>
        <begin position="1"/>
        <end position="35"/>
    </location>
</feature>
<organism evidence="3 4">
    <name type="scientific">Novosphingobium organovorum</name>
    <dbReference type="NCBI Taxonomy" id="2930092"/>
    <lineage>
        <taxon>Bacteria</taxon>
        <taxon>Pseudomonadati</taxon>
        <taxon>Pseudomonadota</taxon>
        <taxon>Alphaproteobacteria</taxon>
        <taxon>Sphingomonadales</taxon>
        <taxon>Sphingomonadaceae</taxon>
        <taxon>Novosphingobium</taxon>
    </lineage>
</organism>
<reference evidence="3" key="1">
    <citation type="submission" date="2022-03" db="EMBL/GenBank/DDBJ databases">
        <title>Identification of a novel bacterium isolated from mangrove sediments.</title>
        <authorList>
            <person name="Pan X."/>
        </authorList>
    </citation>
    <scope>NUCLEOTIDE SEQUENCE</scope>
    <source>
        <strain evidence="3">B1949</strain>
    </source>
</reference>
<protein>
    <submittedName>
        <fullName evidence="3">Cell wall hydrolase</fullName>
    </submittedName>
</protein>
<accession>A0ABT0BF47</accession>
<evidence type="ECO:0000313" key="3">
    <source>
        <dbReference type="EMBL" id="MCJ2183406.1"/>
    </source>
</evidence>
<dbReference type="Pfam" id="PF07486">
    <property type="entry name" value="Hydrolase_2"/>
    <property type="match status" value="1"/>
</dbReference>
<evidence type="ECO:0000256" key="1">
    <source>
        <dbReference type="SAM" id="MobiDB-lite"/>
    </source>
</evidence>
<dbReference type="GO" id="GO:0016787">
    <property type="term" value="F:hydrolase activity"/>
    <property type="evidence" value="ECO:0007669"/>
    <property type="project" value="UniProtKB-KW"/>
</dbReference>
<dbReference type="InterPro" id="IPR011105">
    <property type="entry name" value="Cell_wall_hydrolase_SleB"/>
</dbReference>
<dbReference type="InterPro" id="IPR042047">
    <property type="entry name" value="SleB_dom1"/>
</dbReference>
<dbReference type="EMBL" id="JALHLF010000045">
    <property type="protein sequence ID" value="MCJ2183406.1"/>
    <property type="molecule type" value="Genomic_DNA"/>
</dbReference>
<keyword evidence="4" id="KW-1185">Reference proteome</keyword>
<sequence length="415" mass="43927">MPSVPHAPMSSPAQPPEPTGPEQGGDRLGKRFGAPDFDRLLVGERRPSDFHARFTRRPRGVRRAAATPAHGRNRTLAAALLAAIALPAFASPGGWDRFSIANAEANPLQLDPMPFEQPGSSFPGSAFYYLQPDAPTIGAGIAGRNGADAPGILPDPGPAAHPLHILDVPFISSPLDRSRALQCLTSAIYYEAASEPDAGQRAVAQVVLNRVAHPAYPATVCGVVFEGSDKPTSCQFSFTCDGSMARKPSPYFWDRAEAVARAALSGAVYAPVGLATHYHTLQVHPYWAPSLHPQITIGAHEFYRFNGAAGSPATFSFLYAGHEPSAAPRPPSLLARAPQASDAALDPVTVQNNFDSAHRLIETAPPVDEAHPNGSGAQGTVTSPRDTLAPALDNLPQASGIKEKYQNSGRWIKTP</sequence>
<proteinExistence type="predicted"/>
<gene>
    <name evidence="3" type="ORF">MTR62_11995</name>
</gene>
<dbReference type="RefSeq" id="WP_244021188.1">
    <property type="nucleotide sequence ID" value="NZ_JALHLF010000045.1"/>
</dbReference>
<dbReference type="Proteomes" id="UP001162881">
    <property type="component" value="Unassembled WGS sequence"/>
</dbReference>
<dbReference type="Gene3D" id="1.10.10.2520">
    <property type="entry name" value="Cell wall hydrolase SleB, domain 1"/>
    <property type="match status" value="1"/>
</dbReference>
<evidence type="ECO:0000259" key="2">
    <source>
        <dbReference type="Pfam" id="PF07486"/>
    </source>
</evidence>
<name>A0ABT0BF47_9SPHN</name>
<comment type="caution">
    <text evidence="3">The sequence shown here is derived from an EMBL/GenBank/DDBJ whole genome shotgun (WGS) entry which is preliminary data.</text>
</comment>
<evidence type="ECO:0000313" key="4">
    <source>
        <dbReference type="Proteomes" id="UP001162881"/>
    </source>
</evidence>
<keyword evidence="3" id="KW-0378">Hydrolase</keyword>
<feature type="domain" description="Cell wall hydrolase SleB" evidence="2">
    <location>
        <begin position="194"/>
        <end position="303"/>
    </location>
</feature>
<feature type="region of interest" description="Disordered" evidence="1">
    <location>
        <begin position="365"/>
        <end position="415"/>
    </location>
</feature>